<keyword evidence="6 10" id="KW-0472">Membrane</keyword>
<evidence type="ECO:0000256" key="2">
    <source>
        <dbReference type="ARBA" id="ARBA00022475"/>
    </source>
</evidence>
<evidence type="ECO:0000256" key="9">
    <source>
        <dbReference type="PROSITE-ProRule" id="PRU00284"/>
    </source>
</evidence>
<name>A0A917CK70_9BACL</name>
<evidence type="ECO:0000259" key="11">
    <source>
        <dbReference type="PROSITE" id="PS50111"/>
    </source>
</evidence>
<evidence type="ECO:0000256" key="4">
    <source>
        <dbReference type="ARBA" id="ARBA00022692"/>
    </source>
</evidence>
<keyword evidence="2" id="KW-1003">Cell membrane</keyword>
<comment type="subcellular location">
    <subcellularLocation>
        <location evidence="1">Cell membrane</location>
        <topology evidence="1">Multi-pass membrane protein</topology>
    </subcellularLocation>
</comment>
<evidence type="ECO:0000259" key="12">
    <source>
        <dbReference type="PROSITE" id="PS50885"/>
    </source>
</evidence>
<organism evidence="13 14">
    <name type="scientific">Paenibacillus albidus</name>
    <dbReference type="NCBI Taxonomy" id="2041023"/>
    <lineage>
        <taxon>Bacteria</taxon>
        <taxon>Bacillati</taxon>
        <taxon>Bacillota</taxon>
        <taxon>Bacilli</taxon>
        <taxon>Bacillales</taxon>
        <taxon>Paenibacillaceae</taxon>
        <taxon>Paenibacillus</taxon>
    </lineage>
</organism>
<dbReference type="GO" id="GO:0004888">
    <property type="term" value="F:transmembrane signaling receptor activity"/>
    <property type="evidence" value="ECO:0007669"/>
    <property type="project" value="InterPro"/>
</dbReference>
<evidence type="ECO:0000256" key="3">
    <source>
        <dbReference type="ARBA" id="ARBA00022500"/>
    </source>
</evidence>
<evidence type="ECO:0000256" key="8">
    <source>
        <dbReference type="ARBA" id="ARBA00029447"/>
    </source>
</evidence>
<dbReference type="InterPro" id="IPR004089">
    <property type="entry name" value="MCPsignal_dom"/>
</dbReference>
<dbReference type="AlphaFoldDB" id="A0A917CK70"/>
<dbReference type="InterPro" id="IPR033479">
    <property type="entry name" value="dCache_1"/>
</dbReference>
<proteinExistence type="inferred from homology"/>
<keyword evidence="5 10" id="KW-1133">Transmembrane helix</keyword>
<dbReference type="Gene3D" id="1.10.8.500">
    <property type="entry name" value="HAMP domain in histidine kinase"/>
    <property type="match status" value="1"/>
</dbReference>
<dbReference type="SMART" id="SM00304">
    <property type="entry name" value="HAMP"/>
    <property type="match status" value="1"/>
</dbReference>
<dbReference type="PROSITE" id="PS50885">
    <property type="entry name" value="HAMP"/>
    <property type="match status" value="1"/>
</dbReference>
<comment type="caution">
    <text evidence="13">The sequence shown here is derived from an EMBL/GenBank/DDBJ whole genome shotgun (WGS) entry which is preliminary data.</text>
</comment>
<keyword evidence="14" id="KW-1185">Reference proteome</keyword>
<dbReference type="Pfam" id="PF00015">
    <property type="entry name" value="MCPsignal"/>
    <property type="match status" value="1"/>
</dbReference>
<evidence type="ECO:0000256" key="10">
    <source>
        <dbReference type="SAM" id="Phobius"/>
    </source>
</evidence>
<feature type="transmembrane region" description="Helical" evidence="10">
    <location>
        <begin position="292"/>
        <end position="316"/>
    </location>
</feature>
<feature type="domain" description="HAMP" evidence="12">
    <location>
        <begin position="313"/>
        <end position="365"/>
    </location>
</feature>
<dbReference type="GO" id="GO:0005886">
    <property type="term" value="C:plasma membrane"/>
    <property type="evidence" value="ECO:0007669"/>
    <property type="project" value="UniProtKB-SubCell"/>
</dbReference>
<evidence type="ECO:0000256" key="5">
    <source>
        <dbReference type="ARBA" id="ARBA00022989"/>
    </source>
</evidence>
<dbReference type="InterPro" id="IPR004090">
    <property type="entry name" value="Chemotax_Me-accpt_rcpt"/>
</dbReference>
<evidence type="ECO:0000313" key="14">
    <source>
        <dbReference type="Proteomes" id="UP000637643"/>
    </source>
</evidence>
<dbReference type="SMART" id="SM00283">
    <property type="entry name" value="MA"/>
    <property type="match status" value="1"/>
</dbReference>
<evidence type="ECO:0000256" key="1">
    <source>
        <dbReference type="ARBA" id="ARBA00004651"/>
    </source>
</evidence>
<dbReference type="Gene3D" id="3.30.450.20">
    <property type="entry name" value="PAS domain"/>
    <property type="match status" value="2"/>
</dbReference>
<dbReference type="CDD" id="cd11386">
    <property type="entry name" value="MCP_signal"/>
    <property type="match status" value="1"/>
</dbReference>
<dbReference type="CDD" id="cd06225">
    <property type="entry name" value="HAMP"/>
    <property type="match status" value="1"/>
</dbReference>
<gene>
    <name evidence="13" type="primary">tlpB</name>
    <name evidence="13" type="ORF">GCM10010912_39590</name>
</gene>
<dbReference type="Gene3D" id="1.10.287.950">
    <property type="entry name" value="Methyl-accepting chemotaxis protein"/>
    <property type="match status" value="1"/>
</dbReference>
<feature type="transmembrane region" description="Helical" evidence="10">
    <location>
        <begin position="21"/>
        <end position="42"/>
    </location>
</feature>
<keyword evidence="3" id="KW-0145">Chemotaxis</keyword>
<dbReference type="SUPFAM" id="SSF58104">
    <property type="entry name" value="Methyl-accepting chemotaxis protein (MCP) signaling domain"/>
    <property type="match status" value="1"/>
</dbReference>
<dbReference type="InterPro" id="IPR003660">
    <property type="entry name" value="HAMP_dom"/>
</dbReference>
<comment type="similarity">
    <text evidence="8">Belongs to the methyl-accepting chemotaxis (MCP) protein family.</text>
</comment>
<evidence type="ECO:0000313" key="13">
    <source>
        <dbReference type="EMBL" id="GGF90545.1"/>
    </source>
</evidence>
<reference evidence="13" key="2">
    <citation type="submission" date="2020-09" db="EMBL/GenBank/DDBJ databases">
        <authorList>
            <person name="Sun Q."/>
            <person name="Zhou Y."/>
        </authorList>
    </citation>
    <scope>NUCLEOTIDE SEQUENCE</scope>
    <source>
        <strain evidence="13">CGMCC 1.16134</strain>
    </source>
</reference>
<feature type="domain" description="Methyl-accepting transducer" evidence="11">
    <location>
        <begin position="384"/>
        <end position="620"/>
    </location>
</feature>
<dbReference type="Pfam" id="PF02743">
    <property type="entry name" value="dCache_1"/>
    <property type="match status" value="1"/>
</dbReference>
<dbReference type="Proteomes" id="UP000637643">
    <property type="component" value="Unassembled WGS sequence"/>
</dbReference>
<sequence length="671" mass="72608">MKSWIGKFKKGSESLKFKFMVFLLLLTVIPVVLVAGITTRLFSGIVEKELKEQQLIIASVNAEGLNGLLEAKVKSLESMVDSYRADLLQGDSDKIVGYLKMMKAMSPDVTSFAYSSESGQLINESSGTFDISALDNFKRAQQEKTVGISDVIQDLQTKENIIIIDIPILGDSNEFRGILQGVVSPGNILEELNKNKMSESSSAFLLSKDGKYLAHTSEQLVGKELKDYVNEETAGIFAGEVLKLKQGNTTYRDKAGVAKISSFAEVGLTGWRVVVSGNEADLMSGVDHSKKVGYYVILICALLVAVLSTVASGFILRPIYAVTHLMKRAAKGDLTGRLPVKGKDEIQQLKHHINVMLDSFTLTLRKLDEAVQHTAASSEQLTAIAVNSVSASQHTAQSVERITKGAQEQYEGSEQSAYAMEEMAIGIQKIAESSGIVNERSQHVNEQVTYGDQAVQGAVQQITSVNQAVERTAAMIHALEAKTAEINQVVRYISEIAAQTNLLSLNASIEAARAGEHGRGFAVVAGEVKKLAEQTTNATGTIAGILSEIQDSAAMTSTSISEEIEEVHKSVAQIRRVREVFGTIVHAVTEVSHEINEVSAATQQLSASTEEVSASMNEIVGISRNSLQELTAISAAVSEQHRSMEEISSSSESLSHMATELQEMVTKFQLD</sequence>
<dbReference type="EMBL" id="BMKR01000017">
    <property type="protein sequence ID" value="GGF90545.1"/>
    <property type="molecule type" value="Genomic_DNA"/>
</dbReference>
<dbReference type="PANTHER" id="PTHR32089">
    <property type="entry name" value="METHYL-ACCEPTING CHEMOTAXIS PROTEIN MCPB"/>
    <property type="match status" value="1"/>
</dbReference>
<dbReference type="CDD" id="cd12912">
    <property type="entry name" value="PDC2_MCP_like"/>
    <property type="match status" value="1"/>
</dbReference>
<evidence type="ECO:0000256" key="6">
    <source>
        <dbReference type="ARBA" id="ARBA00023136"/>
    </source>
</evidence>
<dbReference type="Pfam" id="PF00672">
    <property type="entry name" value="HAMP"/>
    <property type="match status" value="1"/>
</dbReference>
<keyword evidence="4 10" id="KW-0812">Transmembrane</keyword>
<dbReference type="GO" id="GO:0006935">
    <property type="term" value="P:chemotaxis"/>
    <property type="evidence" value="ECO:0007669"/>
    <property type="project" value="UniProtKB-KW"/>
</dbReference>
<dbReference type="PRINTS" id="PR00260">
    <property type="entry name" value="CHEMTRNSDUCR"/>
</dbReference>
<accession>A0A917CK70</accession>
<reference evidence="13" key="1">
    <citation type="journal article" date="2014" name="Int. J. Syst. Evol. Microbiol.">
        <title>Complete genome sequence of Corynebacterium casei LMG S-19264T (=DSM 44701T), isolated from a smear-ripened cheese.</title>
        <authorList>
            <consortium name="US DOE Joint Genome Institute (JGI-PGF)"/>
            <person name="Walter F."/>
            <person name="Albersmeier A."/>
            <person name="Kalinowski J."/>
            <person name="Ruckert C."/>
        </authorList>
    </citation>
    <scope>NUCLEOTIDE SEQUENCE</scope>
    <source>
        <strain evidence="13">CGMCC 1.16134</strain>
    </source>
</reference>
<protein>
    <submittedName>
        <fullName evidence="13">Methyl-accepting chemotaxis protein TlpB</fullName>
    </submittedName>
</protein>
<evidence type="ECO:0000256" key="7">
    <source>
        <dbReference type="ARBA" id="ARBA00023224"/>
    </source>
</evidence>
<dbReference type="GO" id="GO:0007165">
    <property type="term" value="P:signal transduction"/>
    <property type="evidence" value="ECO:0007669"/>
    <property type="project" value="UniProtKB-KW"/>
</dbReference>
<dbReference type="PROSITE" id="PS50111">
    <property type="entry name" value="CHEMOTAXIS_TRANSDUC_2"/>
    <property type="match status" value="1"/>
</dbReference>
<dbReference type="RefSeq" id="WP_189027905.1">
    <property type="nucleotide sequence ID" value="NZ_BMKR01000017.1"/>
</dbReference>
<keyword evidence="7 9" id="KW-0807">Transducer</keyword>
<dbReference type="PANTHER" id="PTHR32089:SF112">
    <property type="entry name" value="LYSOZYME-LIKE PROTEIN-RELATED"/>
    <property type="match status" value="1"/>
</dbReference>